<proteinExistence type="predicted"/>
<evidence type="ECO:0000313" key="2">
    <source>
        <dbReference type="EMBL" id="AFZ38030.1"/>
    </source>
</evidence>
<organism evidence="2 3">
    <name type="scientific">Stanieria cyanosphaera (strain ATCC 29371 / PCC 7437)</name>
    <dbReference type="NCBI Taxonomy" id="111780"/>
    <lineage>
        <taxon>Bacteria</taxon>
        <taxon>Bacillati</taxon>
        <taxon>Cyanobacteriota</taxon>
        <taxon>Cyanophyceae</taxon>
        <taxon>Pleurocapsales</taxon>
        <taxon>Dermocarpellaceae</taxon>
        <taxon>Stanieria</taxon>
    </lineage>
</organism>
<reference evidence="3" key="1">
    <citation type="journal article" date="2013" name="Proc. Natl. Acad. Sci. U.S.A.">
        <title>Improving the coverage of the cyanobacterial phylum using diversity-driven genome sequencing.</title>
        <authorList>
            <person name="Shih P.M."/>
            <person name="Wu D."/>
            <person name="Latifi A."/>
            <person name="Axen S.D."/>
            <person name="Fewer D.P."/>
            <person name="Talla E."/>
            <person name="Calteau A."/>
            <person name="Cai F."/>
            <person name="Tandeau de Marsac N."/>
            <person name="Rippka R."/>
            <person name="Herdman M."/>
            <person name="Sivonen K."/>
            <person name="Coursin T."/>
            <person name="Laurent T."/>
            <person name="Goodwin L."/>
            <person name="Nolan M."/>
            <person name="Davenport K.W."/>
            <person name="Han C.S."/>
            <person name="Rubin E.M."/>
            <person name="Eisen J.A."/>
            <person name="Woyke T."/>
            <person name="Gugger M."/>
            <person name="Kerfeld C.A."/>
        </authorList>
    </citation>
    <scope>NUCLEOTIDE SEQUENCE [LARGE SCALE GENOMIC DNA]</scope>
    <source>
        <strain evidence="3">ATCC 29371 / PCC 7437</strain>
        <plasmid evidence="3">Plasmid pSTA7437.01</plasmid>
    </source>
</reference>
<accession>K9XZK3</accession>
<keyword evidence="3" id="KW-1185">Reference proteome</keyword>
<gene>
    <name evidence="2" type="ordered locus">Sta7437_4571</name>
</gene>
<feature type="domain" description="DUF5895" evidence="1">
    <location>
        <begin position="23"/>
        <end position="171"/>
    </location>
</feature>
<dbReference type="EMBL" id="CP003654">
    <property type="protein sequence ID" value="AFZ38030.1"/>
    <property type="molecule type" value="Genomic_DNA"/>
</dbReference>
<dbReference type="HOGENOM" id="CLU_896900_0_0_3"/>
<dbReference type="AlphaFoldDB" id="K9XZK3"/>
<geneLocation type="plasmid" evidence="2 3">
    <name>pSTA7437.01</name>
</geneLocation>
<dbReference type="PATRIC" id="fig|111780.3.peg.4726"/>
<evidence type="ECO:0000313" key="3">
    <source>
        <dbReference type="Proteomes" id="UP000010473"/>
    </source>
</evidence>
<protein>
    <recommendedName>
        <fullName evidence="1">DUF5895 domain-containing protein</fullName>
    </recommendedName>
</protein>
<sequence>MVESKTNKSKKAAIDSELEIDEELLDTQYNEARPPSLPYGIVINDRPAGILIPEDQLERANWYQKELDLTTVDLTEPVTGLLLDRVRLLVLATTPEYVRWKNDEDNLGEKAGTLVALYEEYRSKLNKKTQDVCSKHAMMFLDKNNQPLHEIPIVVTFKNVALWSFKSAKEEHYRKLEKVFAQYTNQPYSNKNDKWRSLGVLYTKFKAVKEGKGSNKSFCCKTDRIVEPTISNFSLLFLGKPERKQQVWQIHETITGFESSDKLLAAGDEDASVEILPPASNPKTRKIEQIEDEDDFELDEDDYLNDDFDD</sequence>
<name>K9XZK3_STAC7</name>
<dbReference type="OrthoDB" id="477646at2"/>
<keyword evidence="2" id="KW-0614">Plasmid</keyword>
<dbReference type="Pfam" id="PF19247">
    <property type="entry name" value="DUF5895"/>
    <property type="match status" value="1"/>
</dbReference>
<dbReference type="Proteomes" id="UP000010473">
    <property type="component" value="Plasmid pSTA7437.01"/>
</dbReference>
<dbReference type="RefSeq" id="WP_015211939.1">
    <property type="nucleotide sequence ID" value="NC_019765.1"/>
</dbReference>
<dbReference type="InterPro" id="IPR045414">
    <property type="entry name" value="DUF5895"/>
</dbReference>
<evidence type="ECO:0000259" key="1">
    <source>
        <dbReference type="Pfam" id="PF19247"/>
    </source>
</evidence>
<dbReference type="KEGG" id="scs:Sta7437_4571"/>